<gene>
    <name evidence="3" type="ORF">CEP51_012796</name>
</gene>
<dbReference type="InterPro" id="IPR013094">
    <property type="entry name" value="AB_hydrolase_3"/>
</dbReference>
<keyword evidence="1" id="KW-0378">Hydrolase</keyword>
<feature type="domain" description="Alpha/beta hydrolase fold-3" evidence="2">
    <location>
        <begin position="146"/>
        <end position="248"/>
    </location>
</feature>
<dbReference type="InterPro" id="IPR050300">
    <property type="entry name" value="GDXG_lipolytic_enzyme"/>
</dbReference>
<protein>
    <recommendedName>
        <fullName evidence="2">Alpha/beta hydrolase fold-3 domain-containing protein</fullName>
    </recommendedName>
</protein>
<evidence type="ECO:0000313" key="4">
    <source>
        <dbReference type="Proteomes" id="UP000287972"/>
    </source>
</evidence>
<dbReference type="Pfam" id="PF07859">
    <property type="entry name" value="Abhydrolase_3"/>
    <property type="match status" value="2"/>
</dbReference>
<reference evidence="3 4" key="1">
    <citation type="submission" date="2017-06" db="EMBL/GenBank/DDBJ databases">
        <title>Comparative genomic analysis of Ambrosia Fusariam Clade fungi.</title>
        <authorList>
            <person name="Stajich J.E."/>
            <person name="Carrillo J."/>
            <person name="Kijimoto T."/>
            <person name="Eskalen A."/>
            <person name="O'Donnell K."/>
            <person name="Kasson M."/>
        </authorList>
    </citation>
    <scope>NUCLEOTIDE SEQUENCE [LARGE SCALE GENOMIC DNA]</scope>
    <source>
        <strain evidence="3 4">NRRL62606</strain>
    </source>
</reference>
<dbReference type="PANTHER" id="PTHR48081:SF8">
    <property type="entry name" value="ALPHA_BETA HYDROLASE FOLD-3 DOMAIN-CONTAINING PROTEIN-RELATED"/>
    <property type="match status" value="1"/>
</dbReference>
<name>A0A428QMV0_9HYPO</name>
<feature type="domain" description="Alpha/beta hydrolase fold-3" evidence="2">
    <location>
        <begin position="84"/>
        <end position="143"/>
    </location>
</feature>
<organism evidence="3 4">
    <name type="scientific">Fusarium floridanum</name>
    <dbReference type="NCBI Taxonomy" id="1325733"/>
    <lineage>
        <taxon>Eukaryota</taxon>
        <taxon>Fungi</taxon>
        <taxon>Dikarya</taxon>
        <taxon>Ascomycota</taxon>
        <taxon>Pezizomycotina</taxon>
        <taxon>Sordariomycetes</taxon>
        <taxon>Hypocreomycetidae</taxon>
        <taxon>Hypocreales</taxon>
        <taxon>Nectriaceae</taxon>
        <taxon>Fusarium</taxon>
        <taxon>Fusarium solani species complex</taxon>
    </lineage>
</organism>
<dbReference type="Proteomes" id="UP000287972">
    <property type="component" value="Unassembled WGS sequence"/>
</dbReference>
<dbReference type="Gene3D" id="3.40.50.1820">
    <property type="entry name" value="alpha/beta hydrolase"/>
    <property type="match status" value="2"/>
</dbReference>
<dbReference type="AlphaFoldDB" id="A0A428QMV0"/>
<keyword evidence="4" id="KW-1185">Reference proteome</keyword>
<dbReference type="SUPFAM" id="SSF53474">
    <property type="entry name" value="alpha/beta-Hydrolases"/>
    <property type="match status" value="1"/>
</dbReference>
<evidence type="ECO:0000313" key="3">
    <source>
        <dbReference type="EMBL" id="RSL66610.1"/>
    </source>
</evidence>
<dbReference type="PANTHER" id="PTHR48081">
    <property type="entry name" value="AB HYDROLASE SUPERFAMILY PROTEIN C4A8.06C"/>
    <property type="match status" value="1"/>
</dbReference>
<sequence>MPSIHRKPGLANISPEWEEFVKQFPYPPLLGTPSEMRRGLDSLPKPPKPVGFSITDVSVPAYDGAAGQARIYKPETPSTNGALLIYVHGGGWTLGNLDSEDAVCRTLCDAARIVVVSLDYRKAPENPFPIGLEDVWEGILWILRVPLVVHPTVQPAGVDFSSYEENAEAPILPTKMVMQFLEWYNPVPDDVRMSPLLAKDFSGLPPAYLQIAGADPLRDDGFDYMEKLEEAGVPVRVSVYPGLPHAFMSVPIETSLHYDSEETEMEKTSAIQTTCQQTVSRYRLTMVKN</sequence>
<proteinExistence type="predicted"/>
<evidence type="ECO:0000256" key="1">
    <source>
        <dbReference type="ARBA" id="ARBA00022801"/>
    </source>
</evidence>
<accession>A0A428QMV0</accession>
<dbReference type="InterPro" id="IPR029058">
    <property type="entry name" value="AB_hydrolase_fold"/>
</dbReference>
<comment type="caution">
    <text evidence="3">The sequence shown here is derived from an EMBL/GenBank/DDBJ whole genome shotgun (WGS) entry which is preliminary data.</text>
</comment>
<dbReference type="GO" id="GO:0016787">
    <property type="term" value="F:hydrolase activity"/>
    <property type="evidence" value="ECO:0007669"/>
    <property type="project" value="UniProtKB-KW"/>
</dbReference>
<dbReference type="EMBL" id="NKCL01000497">
    <property type="protein sequence ID" value="RSL66610.1"/>
    <property type="molecule type" value="Genomic_DNA"/>
</dbReference>
<evidence type="ECO:0000259" key="2">
    <source>
        <dbReference type="Pfam" id="PF07859"/>
    </source>
</evidence>